<feature type="coiled-coil region" evidence="1">
    <location>
        <begin position="1"/>
        <end position="28"/>
    </location>
</feature>
<evidence type="ECO:0000256" key="1">
    <source>
        <dbReference type="SAM" id="Coils"/>
    </source>
</evidence>
<reference evidence="2" key="1">
    <citation type="journal article" date="2021" name="Proc. Natl. Acad. Sci. U.S.A.">
        <title>A Catalog of Tens of Thousands of Viruses from Human Metagenomes Reveals Hidden Associations with Chronic Diseases.</title>
        <authorList>
            <person name="Tisza M.J."/>
            <person name="Buck C.B."/>
        </authorList>
    </citation>
    <scope>NUCLEOTIDE SEQUENCE</scope>
    <source>
        <strain evidence="2">CtOAf25</strain>
    </source>
</reference>
<sequence>MADLFNNATKANEKVEAKKERIELETKATFPELLSAGYMSLSDLSKLVNKLFFSVFDDFFGCKLELDPQSGRIQSRIFFSPSAEKSKDAAGCYAIEDATTGSNMNDIASRLSLANRLNNPNGNWKNLQLTKEGKEKLEDFLVGSAFNRNGGINWGAVTNEVTTAPTQFARPQIFFSVDIDIYKVIKTIYGSKSNAGSKWNYNIEVKNPINPIQDPVTGKVTATNFNLLIWRVDSSDVYRLAERFGFNGYGSNSLGINTDR</sequence>
<name>A0A8S5PMV7_9CAUD</name>
<evidence type="ECO:0000313" key="2">
    <source>
        <dbReference type="EMBL" id="DAE08414.1"/>
    </source>
</evidence>
<protein>
    <submittedName>
        <fullName evidence="2">Uncharacterized protein</fullName>
    </submittedName>
</protein>
<accession>A0A8S5PMV7</accession>
<keyword evidence="1" id="KW-0175">Coiled coil</keyword>
<dbReference type="EMBL" id="BK015468">
    <property type="protein sequence ID" value="DAE08414.1"/>
    <property type="molecule type" value="Genomic_DNA"/>
</dbReference>
<proteinExistence type="predicted"/>
<organism evidence="2">
    <name type="scientific">Podoviridae sp. ctOAf25</name>
    <dbReference type="NCBI Taxonomy" id="2825245"/>
    <lineage>
        <taxon>Viruses</taxon>
        <taxon>Duplodnaviria</taxon>
        <taxon>Heunggongvirae</taxon>
        <taxon>Uroviricota</taxon>
        <taxon>Caudoviricetes</taxon>
    </lineage>
</organism>